<keyword evidence="7 12" id="KW-0067">ATP-binding</keyword>
<comment type="similarity">
    <text evidence="2">Belongs to the ABC transporter superfamily.</text>
</comment>
<keyword evidence="8" id="KW-1278">Translocase</keyword>
<evidence type="ECO:0000256" key="3">
    <source>
        <dbReference type="ARBA" id="ARBA00022448"/>
    </source>
</evidence>
<dbReference type="OrthoDB" id="501320at2"/>
<comment type="caution">
    <text evidence="12">The sequence shown here is derived from an EMBL/GenBank/DDBJ whole genome shotgun (WGS) entry which is preliminary data.</text>
</comment>
<dbReference type="STRING" id="84135.GCA_001052115_00648"/>
<dbReference type="InterPro" id="IPR003439">
    <property type="entry name" value="ABC_transporter-like_ATP-bd"/>
</dbReference>
<dbReference type="PANTHER" id="PTHR43553:SF23">
    <property type="entry name" value="ABC TRANSPORTER ATP-BINDING COMPONENT"/>
    <property type="match status" value="1"/>
</dbReference>
<protein>
    <submittedName>
        <fullName evidence="12">ABC transporter ATP-binding protein</fullName>
    </submittedName>
</protein>
<dbReference type="SUPFAM" id="SSF52540">
    <property type="entry name" value="P-loop containing nucleoside triphosphate hydrolases"/>
    <property type="match status" value="2"/>
</dbReference>
<dbReference type="PROSITE" id="PS00211">
    <property type="entry name" value="ABC_TRANSPORTER_1"/>
    <property type="match status" value="1"/>
</dbReference>
<evidence type="ECO:0000256" key="9">
    <source>
        <dbReference type="ARBA" id="ARBA00023136"/>
    </source>
</evidence>
<dbReference type="InterPro" id="IPR050095">
    <property type="entry name" value="ECF_ABC_transporter_ATP-bd"/>
</dbReference>
<dbReference type="RefSeq" id="WP_102189254.1">
    <property type="nucleotide sequence ID" value="NZ_PNGT01000001.1"/>
</dbReference>
<reference evidence="12 13" key="1">
    <citation type="submission" date="2017-09" db="EMBL/GenBank/DDBJ databases">
        <title>Bacterial strain isolated from the female urinary microbiota.</title>
        <authorList>
            <person name="Thomas-White K."/>
            <person name="Kumar N."/>
            <person name="Forster S."/>
            <person name="Putonti C."/>
            <person name="Lawley T."/>
            <person name="Wolfe A.J."/>
        </authorList>
    </citation>
    <scope>NUCLEOTIDE SEQUENCE [LARGE SCALE GENOMIC DNA]</scope>
    <source>
        <strain evidence="12 13">UMB0186</strain>
    </source>
</reference>
<dbReference type="EMBL" id="PNGT01000001">
    <property type="protein sequence ID" value="PMC53079.1"/>
    <property type="molecule type" value="Genomic_DNA"/>
</dbReference>
<keyword evidence="9" id="KW-0472">Membrane</keyword>
<gene>
    <name evidence="12" type="ORF">CJ218_00610</name>
</gene>
<feature type="domain" description="ABC transporter" evidence="11">
    <location>
        <begin position="2"/>
        <end position="240"/>
    </location>
</feature>
<dbReference type="AlphaFoldDB" id="A0A2N6SGT8"/>
<feature type="domain" description="ABC transporter" evidence="11">
    <location>
        <begin position="247"/>
        <end position="474"/>
    </location>
</feature>
<evidence type="ECO:0000256" key="7">
    <source>
        <dbReference type="ARBA" id="ARBA00022840"/>
    </source>
</evidence>
<dbReference type="Proteomes" id="UP000235670">
    <property type="component" value="Unassembled WGS sequence"/>
</dbReference>
<dbReference type="Pfam" id="PF00005">
    <property type="entry name" value="ABC_tran"/>
    <property type="match status" value="2"/>
</dbReference>
<evidence type="ECO:0000256" key="4">
    <source>
        <dbReference type="ARBA" id="ARBA00022475"/>
    </source>
</evidence>
<dbReference type="GO" id="GO:0005524">
    <property type="term" value="F:ATP binding"/>
    <property type="evidence" value="ECO:0007669"/>
    <property type="project" value="UniProtKB-KW"/>
</dbReference>
<sequence length="476" mass="54593">MIEFKNFNYKYIGSEKLNIENLSLNIKKGECILFTGRSGCGKTTILRVLNGLAPEFFNGGFSGELKVAHLKIGDRLKEFSKVVGSVFQNPKNQFFNLDSTSELAFSMENYGYSKDEIAERMNKIVKDFSAEHLLDRNILELSGGEKQRLAFMASMMLDADVYVLDEITSNLDLKAIELIASIMQTLKDQGKTIIVAEHRIYYLRDLIDRMFIIKEGQIIQEVTKDQLQHFDGSHCKTRQIDLTKVQLREKSKRKYKQNYLQINNLEYKVNKNILKIKNESFDSSKIYTIIGDNGCGKTTFANALSGLIKSKNSVLLNNIPLKNKDLIKNTFQVMQDVNYQLFTNQVEKEIKLGSNNLERFDEVIDKLSIRPFLKRHPNTLSGGEKQRVAIASALLSNKKILIFDEPTSGLDYVNMIELSSLIEEIAEEDVVIFIITHDYEFLCTISDEVLYFDENGIRERLEVNEENKEKILNIMS</sequence>
<dbReference type="InterPro" id="IPR017871">
    <property type="entry name" value="ABC_transporter-like_CS"/>
</dbReference>
<evidence type="ECO:0000313" key="13">
    <source>
        <dbReference type="Proteomes" id="UP000235670"/>
    </source>
</evidence>
<comment type="function">
    <text evidence="10">Probably part of an ABC transporter complex. Responsible for energy coupling to the transport system.</text>
</comment>
<dbReference type="GO" id="GO:0016887">
    <property type="term" value="F:ATP hydrolysis activity"/>
    <property type="evidence" value="ECO:0007669"/>
    <property type="project" value="InterPro"/>
</dbReference>
<accession>A0A2N6SGT8</accession>
<dbReference type="InterPro" id="IPR015856">
    <property type="entry name" value="ABC_transpr_CbiO/EcfA_su"/>
</dbReference>
<name>A0A2N6SGT8_9BACL</name>
<comment type="subcellular location">
    <subcellularLocation>
        <location evidence="1">Cell membrane</location>
        <topology evidence="1">Peripheral membrane protein</topology>
    </subcellularLocation>
</comment>
<evidence type="ECO:0000259" key="11">
    <source>
        <dbReference type="PROSITE" id="PS50893"/>
    </source>
</evidence>
<dbReference type="GO" id="GO:0042626">
    <property type="term" value="F:ATPase-coupled transmembrane transporter activity"/>
    <property type="evidence" value="ECO:0007669"/>
    <property type="project" value="TreeGrafter"/>
</dbReference>
<keyword evidence="6" id="KW-0547">Nucleotide-binding</keyword>
<keyword evidence="4" id="KW-1003">Cell membrane</keyword>
<dbReference type="PANTHER" id="PTHR43553">
    <property type="entry name" value="HEAVY METAL TRANSPORTER"/>
    <property type="match status" value="1"/>
</dbReference>
<evidence type="ECO:0000256" key="5">
    <source>
        <dbReference type="ARBA" id="ARBA00022737"/>
    </source>
</evidence>
<dbReference type="InterPro" id="IPR003593">
    <property type="entry name" value="AAA+_ATPase"/>
</dbReference>
<evidence type="ECO:0000256" key="8">
    <source>
        <dbReference type="ARBA" id="ARBA00022967"/>
    </source>
</evidence>
<evidence type="ECO:0000313" key="12">
    <source>
        <dbReference type="EMBL" id="PMC53079.1"/>
    </source>
</evidence>
<dbReference type="GO" id="GO:0043190">
    <property type="term" value="C:ATP-binding cassette (ABC) transporter complex"/>
    <property type="evidence" value="ECO:0007669"/>
    <property type="project" value="TreeGrafter"/>
</dbReference>
<dbReference type="SMART" id="SM00382">
    <property type="entry name" value="AAA"/>
    <property type="match status" value="2"/>
</dbReference>
<evidence type="ECO:0000256" key="10">
    <source>
        <dbReference type="ARBA" id="ARBA00025157"/>
    </source>
</evidence>
<evidence type="ECO:0000256" key="6">
    <source>
        <dbReference type="ARBA" id="ARBA00022741"/>
    </source>
</evidence>
<proteinExistence type="inferred from homology"/>
<dbReference type="CDD" id="cd03225">
    <property type="entry name" value="ABC_cobalt_CbiO_domain1"/>
    <property type="match status" value="1"/>
</dbReference>
<dbReference type="InterPro" id="IPR027417">
    <property type="entry name" value="P-loop_NTPase"/>
</dbReference>
<evidence type="ECO:0000256" key="1">
    <source>
        <dbReference type="ARBA" id="ARBA00004202"/>
    </source>
</evidence>
<evidence type="ECO:0000256" key="2">
    <source>
        <dbReference type="ARBA" id="ARBA00005417"/>
    </source>
</evidence>
<dbReference type="Gene3D" id="3.40.50.300">
    <property type="entry name" value="P-loop containing nucleotide triphosphate hydrolases"/>
    <property type="match status" value="2"/>
</dbReference>
<keyword evidence="3" id="KW-0813">Transport</keyword>
<dbReference type="PROSITE" id="PS50893">
    <property type="entry name" value="ABC_TRANSPORTER_2"/>
    <property type="match status" value="2"/>
</dbReference>
<keyword evidence="5" id="KW-0677">Repeat</keyword>
<organism evidence="12 13">
    <name type="scientific">Gemella sanguinis</name>
    <dbReference type="NCBI Taxonomy" id="84135"/>
    <lineage>
        <taxon>Bacteria</taxon>
        <taxon>Bacillati</taxon>
        <taxon>Bacillota</taxon>
        <taxon>Bacilli</taxon>
        <taxon>Bacillales</taxon>
        <taxon>Gemellaceae</taxon>
        <taxon>Gemella</taxon>
    </lineage>
</organism>